<keyword evidence="5" id="KW-0325">Glycoprotein</keyword>
<proteinExistence type="inferred from homology"/>
<sequence>MEYTPVVLLVLALNCTFQSSSSASPGSSYGVHLNADGAFQFPVFHKYHPYLNSMVQAANIPDSAVIGDDSIRKNQFFMGISLGTPAVFNLVTIDTGSTISWVQCQYCIVHCYTQDQRAGPTFNTSSSSTYRRVGCSAQVCHDMHVSQNIPSGCVEEEDSCIYSLRYASGEYSAGYLSQDRLTLANSYSIQKFIFGCGSDNRYNGHSAGIIGFGNKSYSFFNQIAQLTNYSAFSYCFPSNQENEGFLSIGPYVRDSNKLILTQLFDYGAHLPVYALQQFDMMVNGMRLQVDPPVYTTRMTVVDSGTVETFVLSPVFRALDRALTKAMVAEGYVRGSDSKEICFHSNGDSVDWSKLPVVEIKFSRSILKLPAENVFYYETSDGSICSTFQPDDAGVPGVQILGNRATRSFRVVFDIQQRNFGFEAGAC</sequence>
<dbReference type="EnsemblPlants" id="PNT65287">
    <property type="protein sequence ID" value="PNT65287"/>
    <property type="gene ID" value="BRADI_4g39840v3"/>
</dbReference>
<dbReference type="InterPro" id="IPR032799">
    <property type="entry name" value="TAXi_C"/>
</dbReference>
<dbReference type="Proteomes" id="UP000008810">
    <property type="component" value="Chromosome 4"/>
</dbReference>
<dbReference type="Gramene" id="PNT65287">
    <property type="protein sequence ID" value="PNT65287"/>
    <property type="gene ID" value="BRADI_4g39840v3"/>
</dbReference>
<evidence type="ECO:0000256" key="3">
    <source>
        <dbReference type="ARBA" id="ARBA00022750"/>
    </source>
</evidence>
<keyword evidence="4" id="KW-0378">Hydrolase</keyword>
<dbReference type="AlphaFoldDB" id="A0A2K2CTD9"/>
<dbReference type="KEGG" id="bdi:100825051"/>
<feature type="signal peptide" evidence="6">
    <location>
        <begin position="1"/>
        <end position="22"/>
    </location>
</feature>
<comment type="similarity">
    <text evidence="1">Belongs to the peptidase A1 family.</text>
</comment>
<dbReference type="SUPFAM" id="SSF50630">
    <property type="entry name" value="Acid proteases"/>
    <property type="match status" value="1"/>
</dbReference>
<dbReference type="FunFam" id="2.40.70.10:FF:000077">
    <property type="entry name" value="Aspartic proteinase nepenthesin-2"/>
    <property type="match status" value="1"/>
</dbReference>
<reference evidence="9" key="3">
    <citation type="submission" date="2018-08" db="UniProtKB">
        <authorList>
            <consortium name="EnsemblPlants"/>
        </authorList>
    </citation>
    <scope>IDENTIFICATION</scope>
    <source>
        <strain evidence="9">cv. Bd21</strain>
    </source>
</reference>
<feature type="domain" description="Peptidase A1" evidence="7">
    <location>
        <begin position="76"/>
        <end position="422"/>
    </location>
</feature>
<protein>
    <recommendedName>
        <fullName evidence="7">Peptidase A1 domain-containing protein</fullName>
    </recommendedName>
</protein>
<keyword evidence="3" id="KW-0064">Aspartyl protease</keyword>
<dbReference type="Gene3D" id="2.40.70.10">
    <property type="entry name" value="Acid Proteases"/>
    <property type="match status" value="2"/>
</dbReference>
<evidence type="ECO:0000313" key="9">
    <source>
        <dbReference type="EnsemblPlants" id="PNT65287"/>
    </source>
</evidence>
<gene>
    <name evidence="9" type="primary">LOC100825051</name>
    <name evidence="8" type="ORF">BRADI_4g39840v3</name>
</gene>
<dbReference type="GO" id="GO:0006508">
    <property type="term" value="P:proteolysis"/>
    <property type="evidence" value="ECO:0007669"/>
    <property type="project" value="UniProtKB-KW"/>
</dbReference>
<dbReference type="PROSITE" id="PS51767">
    <property type="entry name" value="PEPTIDASE_A1"/>
    <property type="match status" value="1"/>
</dbReference>
<accession>A0A2K2CTD9</accession>
<dbReference type="Pfam" id="PF14541">
    <property type="entry name" value="TAXi_C"/>
    <property type="match status" value="1"/>
</dbReference>
<dbReference type="InterPro" id="IPR034161">
    <property type="entry name" value="Pepsin-like_plant"/>
</dbReference>
<dbReference type="GeneID" id="100825051"/>
<dbReference type="CDD" id="cd05476">
    <property type="entry name" value="pepsin_A_like_plant"/>
    <property type="match status" value="1"/>
</dbReference>
<dbReference type="RefSeq" id="XP_024311058.1">
    <property type="nucleotide sequence ID" value="XM_024455290.1"/>
</dbReference>
<dbReference type="GO" id="GO:0004190">
    <property type="term" value="F:aspartic-type endopeptidase activity"/>
    <property type="evidence" value="ECO:0000318"/>
    <property type="project" value="GO_Central"/>
</dbReference>
<dbReference type="PANTHER" id="PTHR47967:SF57">
    <property type="entry name" value="PEPTIDASE A1 DOMAIN-CONTAINING PROTEIN"/>
    <property type="match status" value="1"/>
</dbReference>
<dbReference type="EMBL" id="CM000883">
    <property type="protein sequence ID" value="PNT65287.1"/>
    <property type="molecule type" value="Genomic_DNA"/>
</dbReference>
<organism evidence="8">
    <name type="scientific">Brachypodium distachyon</name>
    <name type="common">Purple false brome</name>
    <name type="synonym">Trachynia distachya</name>
    <dbReference type="NCBI Taxonomy" id="15368"/>
    <lineage>
        <taxon>Eukaryota</taxon>
        <taxon>Viridiplantae</taxon>
        <taxon>Streptophyta</taxon>
        <taxon>Embryophyta</taxon>
        <taxon>Tracheophyta</taxon>
        <taxon>Spermatophyta</taxon>
        <taxon>Magnoliopsida</taxon>
        <taxon>Liliopsida</taxon>
        <taxon>Poales</taxon>
        <taxon>Poaceae</taxon>
        <taxon>BOP clade</taxon>
        <taxon>Pooideae</taxon>
        <taxon>Stipodae</taxon>
        <taxon>Brachypodieae</taxon>
        <taxon>Brachypodium</taxon>
    </lineage>
</organism>
<evidence type="ECO:0000313" key="10">
    <source>
        <dbReference type="Proteomes" id="UP000008810"/>
    </source>
</evidence>
<name>A0A2K2CTD9_BRADI</name>
<keyword evidence="10" id="KW-1185">Reference proteome</keyword>
<evidence type="ECO:0000256" key="4">
    <source>
        <dbReference type="ARBA" id="ARBA00022801"/>
    </source>
</evidence>
<evidence type="ECO:0000256" key="1">
    <source>
        <dbReference type="ARBA" id="ARBA00007447"/>
    </source>
</evidence>
<dbReference type="InterPro" id="IPR033121">
    <property type="entry name" value="PEPTIDASE_A1"/>
</dbReference>
<dbReference type="InterPro" id="IPR051708">
    <property type="entry name" value="Plant_Aspart_Prot_A1"/>
</dbReference>
<reference evidence="8 9" key="1">
    <citation type="journal article" date="2010" name="Nature">
        <title>Genome sequencing and analysis of the model grass Brachypodium distachyon.</title>
        <authorList>
            <consortium name="International Brachypodium Initiative"/>
        </authorList>
    </citation>
    <scope>NUCLEOTIDE SEQUENCE [LARGE SCALE GENOMIC DNA]</scope>
    <source>
        <strain evidence="8 9">Bd21</strain>
    </source>
</reference>
<evidence type="ECO:0000313" key="8">
    <source>
        <dbReference type="EMBL" id="PNT65287.1"/>
    </source>
</evidence>
<keyword evidence="6" id="KW-0732">Signal</keyword>
<evidence type="ECO:0000256" key="5">
    <source>
        <dbReference type="ARBA" id="ARBA00023180"/>
    </source>
</evidence>
<dbReference type="PANTHER" id="PTHR47967">
    <property type="entry name" value="OS07G0603500 PROTEIN-RELATED"/>
    <property type="match status" value="1"/>
</dbReference>
<keyword evidence="2" id="KW-0645">Protease</keyword>
<feature type="chain" id="PRO_5043158575" description="Peptidase A1 domain-containing protein" evidence="6">
    <location>
        <begin position="23"/>
        <end position="426"/>
    </location>
</feature>
<reference evidence="8" key="2">
    <citation type="submission" date="2017-06" db="EMBL/GenBank/DDBJ databases">
        <title>WGS assembly of Brachypodium distachyon.</title>
        <authorList>
            <consortium name="The International Brachypodium Initiative"/>
            <person name="Lucas S."/>
            <person name="Harmon-Smith M."/>
            <person name="Lail K."/>
            <person name="Tice H."/>
            <person name="Grimwood J."/>
            <person name="Bruce D."/>
            <person name="Barry K."/>
            <person name="Shu S."/>
            <person name="Lindquist E."/>
            <person name="Wang M."/>
            <person name="Pitluck S."/>
            <person name="Vogel J.P."/>
            <person name="Garvin D.F."/>
            <person name="Mockler T.C."/>
            <person name="Schmutz J."/>
            <person name="Rokhsar D."/>
            <person name="Bevan M.W."/>
        </authorList>
    </citation>
    <scope>NUCLEOTIDE SEQUENCE</scope>
    <source>
        <strain evidence="8">Bd21</strain>
    </source>
</reference>
<evidence type="ECO:0000259" key="7">
    <source>
        <dbReference type="PROSITE" id="PS51767"/>
    </source>
</evidence>
<evidence type="ECO:0000256" key="6">
    <source>
        <dbReference type="SAM" id="SignalP"/>
    </source>
</evidence>
<evidence type="ECO:0000256" key="2">
    <source>
        <dbReference type="ARBA" id="ARBA00022670"/>
    </source>
</evidence>
<dbReference type="OrthoDB" id="632849at2759"/>
<dbReference type="InterPro" id="IPR021109">
    <property type="entry name" value="Peptidase_aspartic_dom_sf"/>
</dbReference>
<dbReference type="Pfam" id="PF14543">
    <property type="entry name" value="TAXi_N"/>
    <property type="match status" value="1"/>
</dbReference>
<dbReference type="InterPro" id="IPR032861">
    <property type="entry name" value="TAXi_N"/>
</dbReference>